<dbReference type="EMBL" id="LGGO01000013">
    <property type="protein sequence ID" value="KUK77677.1"/>
    <property type="molecule type" value="Genomic_DNA"/>
</dbReference>
<gene>
    <name evidence="1" type="ORF">XD93_0168</name>
</gene>
<sequence length="50" mass="5245">MSGLFGKVVEIDTQAMSTQTLCGCELEDGAGGVGKCYDVDCCACEQFTDD</sequence>
<reference evidence="2" key="1">
    <citation type="journal article" date="2015" name="MBio">
        <title>Genome-Resolved Metagenomic Analysis Reveals Roles for Candidate Phyla and Other Microbial Community Members in Biogeochemical Transformations in Oil Reservoirs.</title>
        <authorList>
            <person name="Hu P."/>
            <person name="Tom L."/>
            <person name="Singh A."/>
            <person name="Thomas B.C."/>
            <person name="Baker B.J."/>
            <person name="Piceno Y.M."/>
            <person name="Andersen G.L."/>
            <person name="Banfield J.F."/>
        </authorList>
    </citation>
    <scope>NUCLEOTIDE SEQUENCE [LARGE SCALE GENOMIC DNA]</scope>
</reference>
<evidence type="ECO:0000313" key="2">
    <source>
        <dbReference type="Proteomes" id="UP000053904"/>
    </source>
</evidence>
<proteinExistence type="predicted"/>
<comment type="caution">
    <text evidence="1">The sequence shown here is derived from an EMBL/GenBank/DDBJ whole genome shotgun (WGS) entry which is preliminary data.</text>
</comment>
<name>A0A117M0M3_9BACT</name>
<dbReference type="PROSITE" id="PS51257">
    <property type="entry name" value="PROKAR_LIPOPROTEIN"/>
    <property type="match status" value="1"/>
</dbReference>
<dbReference type="AlphaFoldDB" id="A0A117M0M3"/>
<accession>A0A117M0M3</accession>
<evidence type="ECO:0000313" key="1">
    <source>
        <dbReference type="EMBL" id="KUK77677.1"/>
    </source>
</evidence>
<protein>
    <submittedName>
        <fullName evidence="1">Uncharacterized protein</fullName>
    </submittedName>
</protein>
<organism evidence="1 2">
    <name type="scientific">candidate division WS6 bacterium 34_10</name>
    <dbReference type="NCBI Taxonomy" id="1641389"/>
    <lineage>
        <taxon>Bacteria</taxon>
        <taxon>Candidatus Dojkabacteria</taxon>
    </lineage>
</organism>
<dbReference type="Proteomes" id="UP000053904">
    <property type="component" value="Unassembled WGS sequence"/>
</dbReference>